<dbReference type="PROSITE" id="PS50069">
    <property type="entry name" value="CULLIN_2"/>
    <property type="match status" value="1"/>
</dbReference>
<dbReference type="SMART" id="SM00884">
    <property type="entry name" value="Cullin_Nedd8"/>
    <property type="match status" value="1"/>
</dbReference>
<evidence type="ECO:0000256" key="4">
    <source>
        <dbReference type="ARBA" id="ARBA00022499"/>
    </source>
</evidence>
<dbReference type="FunFam" id="1.20.1310.10:FF:000001">
    <property type="entry name" value="Cullin 3"/>
    <property type="match status" value="1"/>
</dbReference>
<feature type="domain" description="Cullin family profile" evidence="10">
    <location>
        <begin position="420"/>
        <end position="683"/>
    </location>
</feature>
<keyword evidence="6" id="KW-0539">Nucleus</keyword>
<dbReference type="AlphaFoldDB" id="A0AAD3NVF5"/>
<dbReference type="PROSITE" id="PS01256">
    <property type="entry name" value="CULLIN_1"/>
    <property type="match status" value="1"/>
</dbReference>
<dbReference type="GO" id="GO:0005634">
    <property type="term" value="C:nucleus"/>
    <property type="evidence" value="ECO:0007669"/>
    <property type="project" value="UniProtKB-SubCell"/>
</dbReference>
<evidence type="ECO:0000256" key="5">
    <source>
        <dbReference type="ARBA" id="ARBA00022843"/>
    </source>
</evidence>
<dbReference type="Gene3D" id="1.20.1310.10">
    <property type="entry name" value="Cullin Repeats"/>
    <property type="match status" value="4"/>
</dbReference>
<feature type="compositionally biased region" description="Gly residues" evidence="9">
    <location>
        <begin position="17"/>
        <end position="28"/>
    </location>
</feature>
<dbReference type="FunFam" id="3.30.230.130:FF:000002">
    <property type="entry name" value="cullin-3 isoform X1"/>
    <property type="match status" value="1"/>
</dbReference>
<dbReference type="GO" id="GO:0080090">
    <property type="term" value="P:regulation of primary metabolic process"/>
    <property type="evidence" value="ECO:0007669"/>
    <property type="project" value="UniProtKB-ARBA"/>
</dbReference>
<keyword evidence="4" id="KW-1017">Isopeptide bond</keyword>
<evidence type="ECO:0000256" key="8">
    <source>
        <dbReference type="RuleBase" id="RU003829"/>
    </source>
</evidence>
<evidence type="ECO:0000259" key="10">
    <source>
        <dbReference type="PROSITE" id="PS50069"/>
    </source>
</evidence>
<dbReference type="GO" id="GO:0031625">
    <property type="term" value="F:ubiquitin protein ligase binding"/>
    <property type="evidence" value="ECO:0007669"/>
    <property type="project" value="InterPro"/>
</dbReference>
<reference evidence="11" key="1">
    <citation type="submission" date="2022-12" db="EMBL/GenBank/DDBJ databases">
        <title>Chromosome-Level Genome Assembly of Japanese Cedar (Cryptomeriajaponica D. Don).</title>
        <authorList>
            <person name="Fujino T."/>
            <person name="Yamaguchi K."/>
            <person name="Yokoyama T."/>
            <person name="Hamanaka T."/>
            <person name="Harazono Y."/>
            <person name="Kamada H."/>
            <person name="Kobayashi W."/>
            <person name="Ujino-Ihara T."/>
            <person name="Uchiyama K."/>
            <person name="Matsumoto A."/>
            <person name="Izuno A."/>
            <person name="Tsumura Y."/>
            <person name="Toyoda A."/>
            <person name="Shigenobu S."/>
            <person name="Moriguchi Y."/>
            <person name="Ueno S."/>
            <person name="Kasahara M."/>
        </authorList>
    </citation>
    <scope>NUCLEOTIDE SEQUENCE</scope>
</reference>
<accession>A0AAD3NVF5</accession>
<dbReference type="GO" id="GO:0006950">
    <property type="term" value="P:response to stress"/>
    <property type="evidence" value="ECO:0007669"/>
    <property type="project" value="UniProtKB-ARBA"/>
</dbReference>
<comment type="subcellular location">
    <subcellularLocation>
        <location evidence="1">Nucleus</location>
    </subcellularLocation>
</comment>
<dbReference type="FunFam" id="1.20.1310.10:FF:000002">
    <property type="entry name" value="cullin-3 isoform X1"/>
    <property type="match status" value="1"/>
</dbReference>
<proteinExistence type="inferred from homology"/>
<comment type="caution">
    <text evidence="11">The sequence shown here is derived from an EMBL/GenBank/DDBJ whole genome shotgun (WGS) entry which is preliminary data.</text>
</comment>
<dbReference type="InterPro" id="IPR036388">
    <property type="entry name" value="WH-like_DNA-bd_sf"/>
</dbReference>
<dbReference type="FunFam" id="1.10.10.10:FF:000091">
    <property type="entry name" value="Cullin 3"/>
    <property type="match status" value="1"/>
</dbReference>
<dbReference type="Proteomes" id="UP001234787">
    <property type="component" value="Unassembled WGS sequence"/>
</dbReference>
<dbReference type="Gene3D" id="3.30.230.130">
    <property type="entry name" value="Cullin, Chain C, Domain 2"/>
    <property type="match status" value="1"/>
</dbReference>
<protein>
    <recommendedName>
        <fullName evidence="10">Cullin family profile domain-containing protein</fullName>
    </recommendedName>
</protein>
<dbReference type="EMBL" id="BSEH01000652">
    <property type="protein sequence ID" value="GLJ59024.1"/>
    <property type="molecule type" value="Genomic_DNA"/>
</dbReference>
<evidence type="ECO:0000313" key="11">
    <source>
        <dbReference type="EMBL" id="GLJ59024.1"/>
    </source>
</evidence>
<dbReference type="Pfam" id="PF00888">
    <property type="entry name" value="Cullin"/>
    <property type="match status" value="1"/>
</dbReference>
<feature type="compositionally biased region" description="Gly residues" evidence="9">
    <location>
        <begin position="1"/>
        <end position="10"/>
    </location>
</feature>
<dbReference type="SUPFAM" id="SSF46785">
    <property type="entry name" value="Winged helix' DNA-binding domain"/>
    <property type="match status" value="1"/>
</dbReference>
<dbReference type="InterPro" id="IPR036390">
    <property type="entry name" value="WH_DNA-bd_sf"/>
</dbReference>
<dbReference type="GO" id="GO:0010468">
    <property type="term" value="P:regulation of gene expression"/>
    <property type="evidence" value="ECO:0007669"/>
    <property type="project" value="UniProtKB-ARBA"/>
</dbReference>
<comment type="pathway">
    <text evidence="2">Protein modification; protein ubiquitination.</text>
</comment>
<organism evidence="11 12">
    <name type="scientific">Cryptomeria japonica</name>
    <name type="common">Japanese cedar</name>
    <name type="synonym">Cupressus japonica</name>
    <dbReference type="NCBI Taxonomy" id="3369"/>
    <lineage>
        <taxon>Eukaryota</taxon>
        <taxon>Viridiplantae</taxon>
        <taxon>Streptophyta</taxon>
        <taxon>Embryophyta</taxon>
        <taxon>Tracheophyta</taxon>
        <taxon>Spermatophyta</taxon>
        <taxon>Pinopsida</taxon>
        <taxon>Pinidae</taxon>
        <taxon>Conifers II</taxon>
        <taxon>Cupressales</taxon>
        <taxon>Cupressaceae</taxon>
        <taxon>Cryptomeria</taxon>
    </lineage>
</organism>
<dbReference type="PANTHER" id="PTHR11932">
    <property type="entry name" value="CULLIN"/>
    <property type="match status" value="1"/>
</dbReference>
<evidence type="ECO:0000256" key="3">
    <source>
        <dbReference type="ARBA" id="ARBA00006019"/>
    </source>
</evidence>
<dbReference type="FunFam" id="1.20.1310.10:FF:000006">
    <property type="entry name" value="Cullin 3"/>
    <property type="match status" value="1"/>
</dbReference>
<evidence type="ECO:0000256" key="9">
    <source>
        <dbReference type="SAM" id="MobiDB-lite"/>
    </source>
</evidence>
<dbReference type="Pfam" id="PF10557">
    <property type="entry name" value="Cullin_Nedd8"/>
    <property type="match status" value="1"/>
</dbReference>
<dbReference type="GO" id="GO:0031461">
    <property type="term" value="C:cullin-RING ubiquitin ligase complex"/>
    <property type="evidence" value="ECO:0007669"/>
    <property type="project" value="InterPro"/>
</dbReference>
<dbReference type="SMART" id="SM00182">
    <property type="entry name" value="CULLIN"/>
    <property type="match status" value="1"/>
</dbReference>
<feature type="compositionally biased region" description="Polar residues" evidence="9">
    <location>
        <begin position="37"/>
        <end position="51"/>
    </location>
</feature>
<gene>
    <name evidence="11" type="ORF">SUGI_1488660</name>
</gene>
<dbReference type="GO" id="GO:0043161">
    <property type="term" value="P:proteasome-mediated ubiquitin-dependent protein catabolic process"/>
    <property type="evidence" value="ECO:0007669"/>
    <property type="project" value="UniProtKB-ARBA"/>
</dbReference>
<comment type="similarity">
    <text evidence="3 7 8">Belongs to the cullin family.</text>
</comment>
<dbReference type="InterPro" id="IPR036317">
    <property type="entry name" value="Cullin_homology_sf"/>
</dbReference>
<dbReference type="GO" id="GO:0000278">
    <property type="term" value="P:mitotic cell cycle"/>
    <property type="evidence" value="ECO:0007669"/>
    <property type="project" value="UniProtKB-ARBA"/>
</dbReference>
<dbReference type="InterPro" id="IPR059120">
    <property type="entry name" value="Cullin-like_AB"/>
</dbReference>
<evidence type="ECO:0000256" key="7">
    <source>
        <dbReference type="PROSITE-ProRule" id="PRU00330"/>
    </source>
</evidence>
<dbReference type="SUPFAM" id="SSF74788">
    <property type="entry name" value="Cullin repeat-like"/>
    <property type="match status" value="1"/>
</dbReference>
<dbReference type="SUPFAM" id="SSF75632">
    <property type="entry name" value="Cullin homology domain"/>
    <property type="match status" value="1"/>
</dbReference>
<evidence type="ECO:0000256" key="6">
    <source>
        <dbReference type="ARBA" id="ARBA00023242"/>
    </source>
</evidence>
<sequence>MSGGASGGGSNPNRISSGGGGGSNGNSGGNLNNNNNAKSPTAPKSKTQSKSMRMRMFPTVLDDKLSFGIWMTLKSAIQEIQKKNNGGLSFEELYRNAYTLVLHKKGDTLYEGVKEVIREHLEEKIRIDVLNSLNNQFLQVLNQVWSDHQTSMMMIRDILMYMDRIYVQQCNVDNVYNVGLNLFRDHVINHPSIRDHLRHTLLMQVTLERRGEYIEAHWIKNVCQMLVQLGIDRRSVYEEIFEAPFLEQSAEFYRGESQRYLNENCASTYIREVEQRIEEESKRAQRYLDAGTEQKIVHVVEEELITKHMTSIVEMENSGVVNMLRDKKVEDLNCMYRLLCRVTTGLQCIISCVSAYLREQGKSLVTEEEGGKSDAVQYIQKLLELKDRLDIFLVKSFNTDKEFLKMIAKDFEYFLNLNPRSPEYLSLFIDDKLKKGTKGMTETEIEQVLEKTMVLFRYLQDKDVFERYYKQHLAKRLLLNKSVSDDSEKNMISKLKTECGCQFTSKLEGMFKDMAISNSTMDEFKSHCNNAGAHLHGVDLSVRVLTTGFWPTQSTPFKTILPIAPRSAFEVFKKFYLAKHSGRQLNLQAQLGWADLNAVFYGIKREEPDPAQMPNTKYLNDPGAEPNSQLTQDQPRKHIISVSTHQMCILMLYNERDSFSCQDLANKTQIPEKDLLRALMSLAMGKQNQRILIKSPKTKEIEPDHIFTINDSFTSKLYRVKIQAIACRGESEPERKETRSKVDEDRKHEIEAAIVRIMKARKQMSHSSLVNEVTEQLRTRFMPSPVIIKKRIEALIEREYLARTDLDRKTYTYVA</sequence>
<dbReference type="InterPro" id="IPR016157">
    <property type="entry name" value="Cullin_CS"/>
</dbReference>
<feature type="region of interest" description="Disordered" evidence="9">
    <location>
        <begin position="1"/>
        <end position="52"/>
    </location>
</feature>
<dbReference type="GO" id="GO:0000209">
    <property type="term" value="P:protein polyubiquitination"/>
    <property type="evidence" value="ECO:0007669"/>
    <property type="project" value="UniProtKB-ARBA"/>
</dbReference>
<dbReference type="GO" id="GO:0007165">
    <property type="term" value="P:signal transduction"/>
    <property type="evidence" value="ECO:0007669"/>
    <property type="project" value="UniProtKB-ARBA"/>
</dbReference>
<keyword evidence="12" id="KW-1185">Reference proteome</keyword>
<evidence type="ECO:0000256" key="1">
    <source>
        <dbReference type="ARBA" id="ARBA00004123"/>
    </source>
</evidence>
<dbReference type="Gene3D" id="1.10.10.10">
    <property type="entry name" value="Winged helix-like DNA-binding domain superfamily/Winged helix DNA-binding domain"/>
    <property type="match status" value="1"/>
</dbReference>
<evidence type="ECO:0000313" key="12">
    <source>
        <dbReference type="Proteomes" id="UP001234787"/>
    </source>
</evidence>
<evidence type="ECO:0000256" key="2">
    <source>
        <dbReference type="ARBA" id="ARBA00004906"/>
    </source>
</evidence>
<dbReference type="Pfam" id="PF26557">
    <property type="entry name" value="Cullin_AB"/>
    <property type="match status" value="1"/>
</dbReference>
<dbReference type="InterPro" id="IPR016158">
    <property type="entry name" value="Cullin_homology"/>
</dbReference>
<dbReference type="InterPro" id="IPR019559">
    <property type="entry name" value="Cullin_neddylation_domain"/>
</dbReference>
<dbReference type="InterPro" id="IPR001373">
    <property type="entry name" value="Cullin_N"/>
</dbReference>
<keyword evidence="5" id="KW-0832">Ubl conjugation</keyword>
<dbReference type="InterPro" id="IPR045093">
    <property type="entry name" value="Cullin"/>
</dbReference>
<dbReference type="InterPro" id="IPR016159">
    <property type="entry name" value="Cullin_repeat-like_dom_sf"/>
</dbReference>
<name>A0AAD3NVF5_CRYJA</name>
<dbReference type="GO" id="GO:0005737">
    <property type="term" value="C:cytoplasm"/>
    <property type="evidence" value="ECO:0007669"/>
    <property type="project" value="UniProtKB-ARBA"/>
</dbReference>